<dbReference type="PATRIC" id="fig|1618761.3.peg.739"/>
<dbReference type="Proteomes" id="UP000034952">
    <property type="component" value="Unassembled WGS sequence"/>
</dbReference>
<evidence type="ECO:0000313" key="2">
    <source>
        <dbReference type="EMBL" id="KKP65793.1"/>
    </source>
</evidence>
<comment type="caution">
    <text evidence="2">The sequence shown here is derived from an EMBL/GenBank/DDBJ whole genome shotgun (WGS) entry which is preliminary data.</text>
</comment>
<reference evidence="2 3" key="1">
    <citation type="journal article" date="2015" name="Nature">
        <title>rRNA introns, odd ribosomes, and small enigmatic genomes across a large radiation of phyla.</title>
        <authorList>
            <person name="Brown C.T."/>
            <person name="Hug L.A."/>
            <person name="Thomas B.C."/>
            <person name="Sharon I."/>
            <person name="Castelle C.J."/>
            <person name="Singh A."/>
            <person name="Wilkins M.J."/>
            <person name="Williams K.H."/>
            <person name="Banfield J.F."/>
        </authorList>
    </citation>
    <scope>NUCLEOTIDE SEQUENCE [LARGE SCALE GENOMIC DNA]</scope>
</reference>
<feature type="transmembrane region" description="Helical" evidence="1">
    <location>
        <begin position="12"/>
        <end position="31"/>
    </location>
</feature>
<dbReference type="EMBL" id="LBPY01000018">
    <property type="protein sequence ID" value="KKP65793.1"/>
    <property type="molecule type" value="Genomic_DNA"/>
</dbReference>
<evidence type="ECO:0000256" key="1">
    <source>
        <dbReference type="SAM" id="Phobius"/>
    </source>
</evidence>
<keyword evidence="1" id="KW-1133">Transmembrane helix</keyword>
<gene>
    <name evidence="2" type="ORF">UR64_C0018G0015</name>
</gene>
<evidence type="ECO:0000313" key="3">
    <source>
        <dbReference type="Proteomes" id="UP000034952"/>
    </source>
</evidence>
<keyword evidence="1" id="KW-0472">Membrane</keyword>
<name>A0A0G0B8T4_9BACT</name>
<organism evidence="2 3">
    <name type="scientific">Candidatus Nomurabacteria bacterium GW2011_GWE1_35_16</name>
    <dbReference type="NCBI Taxonomy" id="1618761"/>
    <lineage>
        <taxon>Bacteria</taxon>
        <taxon>Candidatus Nomuraibacteriota</taxon>
    </lineage>
</organism>
<keyword evidence="1" id="KW-0812">Transmembrane</keyword>
<sequence length="256" mass="28981">MENLYKVKQIGIIILIIIIIGAIVLSIKTNMENEVIIQNENPVNNTVEEITPVSICYYRADKTDRGFYDKAWLKLNILGNKVTGEFQHLPAESDSKVGTFEGIISPLNQKSMSRSSLVWWNSRAEGMEVKEELDIKWGDGSATVGFGEMIDRGDGVYVYKNKDNLSYIKSMSQIDCEYLDEQLFVENYIRDNIATIVTNKPVLGGTWYTIAISINPSTKTGEVTYEDGHIQSKASFIYSYNKSNGEILFPKFEIKK</sequence>
<proteinExistence type="predicted"/>
<protein>
    <submittedName>
        <fullName evidence="2">Uncharacterized protein</fullName>
    </submittedName>
</protein>
<accession>A0A0G0B8T4</accession>
<dbReference type="AlphaFoldDB" id="A0A0G0B8T4"/>